<dbReference type="EMBL" id="FUWJ01000001">
    <property type="protein sequence ID" value="SJZ57606.1"/>
    <property type="molecule type" value="Genomic_DNA"/>
</dbReference>
<organism evidence="9 10">
    <name type="scientific">Enhydrobacter aerosaccus</name>
    <dbReference type="NCBI Taxonomy" id="225324"/>
    <lineage>
        <taxon>Bacteria</taxon>
        <taxon>Pseudomonadati</taxon>
        <taxon>Pseudomonadota</taxon>
        <taxon>Alphaproteobacteria</taxon>
        <taxon>Hyphomicrobiales</taxon>
        <taxon>Enhydrobacter</taxon>
    </lineage>
</organism>
<keyword evidence="7 8" id="KW-0472">Membrane</keyword>
<dbReference type="AlphaFoldDB" id="A0A1T4LSL1"/>
<comment type="caution">
    <text evidence="8">Lacks conserved residue(s) required for the propagation of feature annotation.</text>
</comment>
<dbReference type="GO" id="GO:0005548">
    <property type="term" value="F:phospholipid transporter activity"/>
    <property type="evidence" value="ECO:0007669"/>
    <property type="project" value="TreeGrafter"/>
</dbReference>
<dbReference type="Proteomes" id="UP000190092">
    <property type="component" value="Unassembled WGS sequence"/>
</dbReference>
<dbReference type="RefSeq" id="WP_231714745.1">
    <property type="nucleotide sequence ID" value="NZ_FUWJ01000001.1"/>
</dbReference>
<keyword evidence="4" id="KW-0813">Transport</keyword>
<protein>
    <submittedName>
        <fullName evidence="9">Phospholipid/cholesterol/gamma-HCH transport system permease protein</fullName>
    </submittedName>
</protein>
<feature type="transmembrane region" description="Helical" evidence="8">
    <location>
        <begin position="230"/>
        <end position="252"/>
    </location>
</feature>
<accession>A0A1T4LSL1</accession>
<proteinExistence type="inferred from homology"/>
<reference evidence="10" key="1">
    <citation type="submission" date="2017-02" db="EMBL/GenBank/DDBJ databases">
        <authorList>
            <person name="Varghese N."/>
            <person name="Submissions S."/>
        </authorList>
    </citation>
    <scope>NUCLEOTIDE SEQUENCE [LARGE SCALE GENOMIC DNA]</scope>
    <source>
        <strain evidence="10">ATCC 27094</strain>
    </source>
</reference>
<evidence type="ECO:0000256" key="6">
    <source>
        <dbReference type="ARBA" id="ARBA00022989"/>
    </source>
</evidence>
<dbReference type="PANTHER" id="PTHR30188">
    <property type="entry name" value="ABC TRANSPORTER PERMEASE PROTEIN-RELATED"/>
    <property type="match status" value="1"/>
</dbReference>
<dbReference type="PANTHER" id="PTHR30188:SF4">
    <property type="entry name" value="PROTEIN TRIGALACTOSYLDIACYLGLYCEROL 1, CHLOROPLASTIC"/>
    <property type="match status" value="1"/>
</dbReference>
<evidence type="ECO:0000256" key="8">
    <source>
        <dbReference type="RuleBase" id="RU362044"/>
    </source>
</evidence>
<gene>
    <name evidence="9" type="ORF">SAMN02745126_01688</name>
</gene>
<feature type="transmembrane region" description="Helical" evidence="8">
    <location>
        <begin position="148"/>
        <end position="178"/>
    </location>
</feature>
<feature type="transmembrane region" description="Helical" evidence="8">
    <location>
        <begin position="51"/>
        <end position="72"/>
    </location>
</feature>
<dbReference type="NCBIfam" id="TIGR00056">
    <property type="entry name" value="MlaE family lipid ABC transporter permease subunit"/>
    <property type="match status" value="1"/>
</dbReference>
<feature type="transmembrane region" description="Helical" evidence="8">
    <location>
        <begin position="198"/>
        <end position="218"/>
    </location>
</feature>
<comment type="similarity">
    <text evidence="3 8">Belongs to the MlaE permease family.</text>
</comment>
<keyword evidence="8" id="KW-1003">Cell membrane</keyword>
<evidence type="ECO:0000256" key="2">
    <source>
        <dbReference type="ARBA" id="ARBA00004141"/>
    </source>
</evidence>
<keyword evidence="6 8" id="KW-1133">Transmembrane helix</keyword>
<dbReference type="InterPro" id="IPR030802">
    <property type="entry name" value="Permease_MalE"/>
</dbReference>
<comment type="subcellular location">
    <subcellularLocation>
        <location evidence="8">Cell inner membrane</location>
        <topology evidence="8">Multi-pass membrane protein</topology>
    </subcellularLocation>
    <subcellularLocation>
        <location evidence="2">Membrane</location>
        <topology evidence="2">Multi-pass membrane protein</topology>
    </subcellularLocation>
</comment>
<evidence type="ECO:0000256" key="1">
    <source>
        <dbReference type="ARBA" id="ARBA00003787"/>
    </source>
</evidence>
<dbReference type="InterPro" id="IPR003453">
    <property type="entry name" value="ABC_MlaE_roteobac"/>
</dbReference>
<keyword evidence="10" id="KW-1185">Reference proteome</keyword>
<evidence type="ECO:0000313" key="9">
    <source>
        <dbReference type="EMBL" id="SJZ57606.1"/>
    </source>
</evidence>
<dbReference type="STRING" id="225324.SAMN02745126_01688"/>
<keyword evidence="5 8" id="KW-0812">Transmembrane</keyword>
<dbReference type="Pfam" id="PF02405">
    <property type="entry name" value="MlaE"/>
    <property type="match status" value="1"/>
</dbReference>
<dbReference type="GO" id="GO:0043190">
    <property type="term" value="C:ATP-binding cassette (ABC) transporter complex"/>
    <property type="evidence" value="ECO:0007669"/>
    <property type="project" value="InterPro"/>
</dbReference>
<evidence type="ECO:0000313" key="10">
    <source>
        <dbReference type="Proteomes" id="UP000190092"/>
    </source>
</evidence>
<comment type="function">
    <text evidence="1">Could be part of an ABC transporter complex.</text>
</comment>
<evidence type="ECO:0000256" key="4">
    <source>
        <dbReference type="ARBA" id="ARBA00022448"/>
    </source>
</evidence>
<evidence type="ECO:0000256" key="5">
    <source>
        <dbReference type="ARBA" id="ARBA00022692"/>
    </source>
</evidence>
<evidence type="ECO:0000256" key="7">
    <source>
        <dbReference type="ARBA" id="ARBA00023136"/>
    </source>
</evidence>
<sequence length="259" mass="27707">MNVPLVTLLGRMTLAFLTAAGAMTTFAGEAVHRGLQPPYYRRQIGRQMLEIGYYSLPVVGLTAIFTGMVLALQSYTGFARFSAESAIPNVVVVSLTRELGPVLAGLMVAGRVGAAMAAEIGTMRVTEQIDALSTLSTDPFRYLVAPRLIAGIVTLPILVLVADIIGVLGGYLVSVYKLDFNSATYLRNTLDFLQFQDVFSGLVKAAVFGFLITLMGCYHGYNSKGGAQGVGMATTNAVVSASILILTFNYFITEAFFAR</sequence>
<evidence type="ECO:0000256" key="3">
    <source>
        <dbReference type="ARBA" id="ARBA00007556"/>
    </source>
</evidence>
<name>A0A1T4LSL1_9HYPH</name>
<keyword evidence="8" id="KW-0997">Cell inner membrane</keyword>